<evidence type="ECO:0000313" key="11">
    <source>
        <dbReference type="EMBL" id="KAK9747833.1"/>
    </source>
</evidence>
<dbReference type="PANTHER" id="PTHR19961:SF18">
    <property type="entry name" value="FI19014P1"/>
    <property type="match status" value="1"/>
</dbReference>
<dbReference type="GO" id="GO:0051015">
    <property type="term" value="F:actin filament binding"/>
    <property type="evidence" value="ECO:0007669"/>
    <property type="project" value="InterPro"/>
</dbReference>
<keyword evidence="8" id="KW-0206">Cytoskeleton</keyword>
<evidence type="ECO:0000256" key="1">
    <source>
        <dbReference type="ARBA" id="ARBA00004245"/>
    </source>
</evidence>
<feature type="compositionally biased region" description="Polar residues" evidence="9">
    <location>
        <begin position="647"/>
        <end position="660"/>
    </location>
</feature>
<evidence type="ECO:0000256" key="6">
    <source>
        <dbReference type="ARBA" id="ARBA00022837"/>
    </source>
</evidence>
<evidence type="ECO:0000313" key="12">
    <source>
        <dbReference type="Proteomes" id="UP001443914"/>
    </source>
</evidence>
<feature type="domain" description="Calponin-homology (CH)" evidence="10">
    <location>
        <begin position="124"/>
        <end position="241"/>
    </location>
</feature>
<dbReference type="FunFam" id="1.10.418.10:FF:000034">
    <property type="entry name" value="Fimbrin-2 like"/>
    <property type="match status" value="1"/>
</dbReference>
<evidence type="ECO:0000256" key="9">
    <source>
        <dbReference type="SAM" id="MobiDB-lite"/>
    </source>
</evidence>
<dbReference type="FunFam" id="1.10.418.10:FF:000041">
    <property type="entry name" value="Fimbrin-2 isoform A"/>
    <property type="match status" value="1"/>
</dbReference>
<comment type="subunit">
    <text evidence="2">Interacts with F-actin.</text>
</comment>
<evidence type="ECO:0000256" key="3">
    <source>
        <dbReference type="ARBA" id="ARBA00022490"/>
    </source>
</evidence>
<dbReference type="Proteomes" id="UP001443914">
    <property type="component" value="Unassembled WGS sequence"/>
</dbReference>
<dbReference type="SUPFAM" id="SSF47576">
    <property type="entry name" value="Calponin-homology domain, CH-domain"/>
    <property type="match status" value="1"/>
</dbReference>
<dbReference type="Pfam" id="PF00307">
    <property type="entry name" value="CH"/>
    <property type="match status" value="4"/>
</dbReference>
<dbReference type="SMART" id="SM00033">
    <property type="entry name" value="CH"/>
    <property type="match status" value="4"/>
</dbReference>
<accession>A0AAW1MQ17</accession>
<dbReference type="GO" id="GO:0005737">
    <property type="term" value="C:cytoplasm"/>
    <property type="evidence" value="ECO:0007669"/>
    <property type="project" value="TreeGrafter"/>
</dbReference>
<reference evidence="11" key="1">
    <citation type="submission" date="2024-03" db="EMBL/GenBank/DDBJ databases">
        <title>WGS assembly of Saponaria officinalis var. Norfolk2.</title>
        <authorList>
            <person name="Jenkins J."/>
            <person name="Shu S."/>
            <person name="Grimwood J."/>
            <person name="Barry K."/>
            <person name="Goodstein D."/>
            <person name="Schmutz J."/>
            <person name="Leebens-Mack J."/>
            <person name="Osbourn A."/>
        </authorList>
    </citation>
    <scope>NUCLEOTIDE SEQUENCE [LARGE SCALE GENOMIC DNA]</scope>
    <source>
        <strain evidence="11">JIC</strain>
    </source>
</reference>
<dbReference type="GO" id="GO:0051017">
    <property type="term" value="P:actin filament bundle assembly"/>
    <property type="evidence" value="ECO:0007669"/>
    <property type="project" value="InterPro"/>
</dbReference>
<dbReference type="GO" id="GO:0046872">
    <property type="term" value="F:metal ion binding"/>
    <property type="evidence" value="ECO:0007669"/>
    <property type="project" value="UniProtKB-KW"/>
</dbReference>
<evidence type="ECO:0000256" key="4">
    <source>
        <dbReference type="ARBA" id="ARBA00022723"/>
    </source>
</evidence>
<dbReference type="CDD" id="cd21299">
    <property type="entry name" value="CH_AtFIM_like_rpt3"/>
    <property type="match status" value="1"/>
</dbReference>
<feature type="compositionally biased region" description="Low complexity" evidence="9">
    <location>
        <begin position="632"/>
        <end position="646"/>
    </location>
</feature>
<evidence type="ECO:0000256" key="7">
    <source>
        <dbReference type="ARBA" id="ARBA00023203"/>
    </source>
</evidence>
<feature type="domain" description="Calponin-homology (CH)" evidence="10">
    <location>
        <begin position="394"/>
        <end position="500"/>
    </location>
</feature>
<organism evidence="11 12">
    <name type="scientific">Saponaria officinalis</name>
    <name type="common">Common soapwort</name>
    <name type="synonym">Lychnis saponaria</name>
    <dbReference type="NCBI Taxonomy" id="3572"/>
    <lineage>
        <taxon>Eukaryota</taxon>
        <taxon>Viridiplantae</taxon>
        <taxon>Streptophyta</taxon>
        <taxon>Embryophyta</taxon>
        <taxon>Tracheophyta</taxon>
        <taxon>Spermatophyta</taxon>
        <taxon>Magnoliopsida</taxon>
        <taxon>eudicotyledons</taxon>
        <taxon>Gunneridae</taxon>
        <taxon>Pentapetalae</taxon>
        <taxon>Caryophyllales</taxon>
        <taxon>Caryophyllaceae</taxon>
        <taxon>Caryophylleae</taxon>
        <taxon>Saponaria</taxon>
    </lineage>
</organism>
<dbReference type="AlphaFoldDB" id="A0AAW1MQ17"/>
<dbReference type="InterPro" id="IPR001715">
    <property type="entry name" value="CH_dom"/>
</dbReference>
<keyword evidence="3" id="KW-0963">Cytoplasm</keyword>
<evidence type="ECO:0000256" key="8">
    <source>
        <dbReference type="ARBA" id="ARBA00023212"/>
    </source>
</evidence>
<dbReference type="EMBL" id="JBDFQZ010000002">
    <property type="protein sequence ID" value="KAK9747833.1"/>
    <property type="molecule type" value="Genomic_DNA"/>
</dbReference>
<name>A0AAW1MQ17_SAPOF</name>
<keyword evidence="7" id="KW-0009">Actin-binding</keyword>
<dbReference type="Gene3D" id="1.10.418.10">
    <property type="entry name" value="Calponin-like domain"/>
    <property type="match status" value="4"/>
</dbReference>
<dbReference type="InterPro" id="IPR036872">
    <property type="entry name" value="CH_dom_sf"/>
</dbReference>
<proteinExistence type="predicted"/>
<dbReference type="InterPro" id="IPR039959">
    <property type="entry name" value="Fimbrin/Plastin"/>
</dbReference>
<evidence type="ECO:0000256" key="2">
    <source>
        <dbReference type="ARBA" id="ARBA00011385"/>
    </source>
</evidence>
<protein>
    <recommendedName>
        <fullName evidence="10">Calponin-homology (CH) domain-containing protein</fullName>
    </recommendedName>
</protein>
<gene>
    <name evidence="11" type="ORF">RND81_02G017400</name>
</gene>
<evidence type="ECO:0000259" key="10">
    <source>
        <dbReference type="PROSITE" id="PS50021"/>
    </source>
</evidence>
<keyword evidence="6" id="KW-0106">Calcium</keyword>
<feature type="domain" description="Calponin-homology (CH)" evidence="10">
    <location>
        <begin position="269"/>
        <end position="372"/>
    </location>
</feature>
<dbReference type="CDD" id="cd21293">
    <property type="entry name" value="CH_AtFIM_like_rpt1"/>
    <property type="match status" value="1"/>
</dbReference>
<dbReference type="FunFam" id="1.10.418.10:FF:000031">
    <property type="entry name" value="Fimbrin-2 like"/>
    <property type="match status" value="1"/>
</dbReference>
<dbReference type="FunFam" id="1.10.418.10:FF:000010">
    <property type="entry name" value="Plastin-3 isoform 1"/>
    <property type="match status" value="1"/>
</dbReference>
<dbReference type="PROSITE" id="PS50021">
    <property type="entry name" value="CH"/>
    <property type="match status" value="4"/>
</dbReference>
<keyword evidence="5" id="KW-0677">Repeat</keyword>
<keyword evidence="12" id="KW-1185">Reference proteome</keyword>
<feature type="domain" description="Calponin-homology (CH)" evidence="10">
    <location>
        <begin position="515"/>
        <end position="623"/>
    </location>
</feature>
<comment type="subcellular location">
    <subcellularLocation>
        <location evidence="1">Cytoplasm</location>
        <location evidence="1">Cytoskeleton</location>
    </subcellularLocation>
</comment>
<sequence>MAAGYGGILVSDPWLQNQFTQVELRSLKSQYHAMRRESGPLILADLPAKMSKLKVVGENLTEDERDLFLRSSYDDMNDEVDFELFLRVYLKLHAHASSKMGSPAKNSSDFLKAATTTLLHTISESEKSSYVSHINSYLGEDKFLSQYLPIDPSTNDLFEFVKDGVLLCKLINVAVPGTIDERAVNMKGMLNPWERNENHTLCLNSAKAIGCTVVNIGTQDFIEGRRHLVLGLIAQIIKIQLLADLNLKKTPQLVELVDSSEDAEELMSLPPEKILLRWMNFQLKKAGYKKIVTNFSTDIKDGEAYAHLLNILAPEHRNPMTLTVKDHLQRAKLVLEHADKMGCKRYLTAKDIVEGSPNLNLAFVAHVFQHRNGLSTQTKQISFLETSPDDAQVSREERAFRFWLNSLGNSRCIDNVFEDLKDGWILLQTLDKISPGIVNWKVANKPPIKMPFKKVENCNQVIKLGKQLKFSLVNIAGNDIVQGNKKLILAYLWQLMRSNMIQLLRNLRFHSHGKEINDADILEWANTLVKNSGEQSCMRSFKDKNLSDGLFFLELLSAVQPRVVNWSLVTTGKTDDEKKMNASYTISIARKLGCSIFLLPEDITEVNQKMILTLTASIMYWFLNQRADEKSSCSSDSECGSQSETSNSTLDDAASESSLE</sequence>
<dbReference type="GO" id="GO:0051639">
    <property type="term" value="P:actin filament network formation"/>
    <property type="evidence" value="ECO:0007669"/>
    <property type="project" value="TreeGrafter"/>
</dbReference>
<keyword evidence="4" id="KW-0479">Metal-binding</keyword>
<dbReference type="PANTHER" id="PTHR19961">
    <property type="entry name" value="FIMBRIN/PLASTIN"/>
    <property type="match status" value="1"/>
</dbReference>
<evidence type="ECO:0000256" key="5">
    <source>
        <dbReference type="ARBA" id="ARBA00022737"/>
    </source>
</evidence>
<dbReference type="GO" id="GO:0005884">
    <property type="term" value="C:actin filament"/>
    <property type="evidence" value="ECO:0007669"/>
    <property type="project" value="TreeGrafter"/>
</dbReference>
<feature type="region of interest" description="Disordered" evidence="9">
    <location>
        <begin position="631"/>
        <end position="660"/>
    </location>
</feature>
<dbReference type="GO" id="GO:0032432">
    <property type="term" value="C:actin filament bundle"/>
    <property type="evidence" value="ECO:0007669"/>
    <property type="project" value="TreeGrafter"/>
</dbReference>
<comment type="caution">
    <text evidence="11">The sequence shown here is derived from an EMBL/GenBank/DDBJ whole genome shotgun (WGS) entry which is preliminary data.</text>
</comment>